<dbReference type="InParanoid" id="A0A1H9L6W2"/>
<dbReference type="EMBL" id="FOFB01000023">
    <property type="protein sequence ID" value="SER06905.1"/>
    <property type="molecule type" value="Genomic_DNA"/>
</dbReference>
<protein>
    <submittedName>
        <fullName evidence="1">Uncharacterized protein</fullName>
    </submittedName>
</protein>
<dbReference type="AlphaFoldDB" id="A0A1H9L6W2"/>
<organism evidence="1 2">
    <name type="scientific">Neolewinella agarilytica</name>
    <dbReference type="NCBI Taxonomy" id="478744"/>
    <lineage>
        <taxon>Bacteria</taxon>
        <taxon>Pseudomonadati</taxon>
        <taxon>Bacteroidota</taxon>
        <taxon>Saprospiria</taxon>
        <taxon>Saprospirales</taxon>
        <taxon>Lewinellaceae</taxon>
        <taxon>Neolewinella</taxon>
    </lineage>
</organism>
<dbReference type="STRING" id="478744.SAMN05444359_12319"/>
<reference evidence="2" key="1">
    <citation type="submission" date="2016-10" db="EMBL/GenBank/DDBJ databases">
        <authorList>
            <person name="Varghese N."/>
            <person name="Submissions S."/>
        </authorList>
    </citation>
    <scope>NUCLEOTIDE SEQUENCE [LARGE SCALE GENOMIC DNA]</scope>
    <source>
        <strain evidence="2">DSM 24740</strain>
    </source>
</reference>
<evidence type="ECO:0000313" key="1">
    <source>
        <dbReference type="EMBL" id="SER06905.1"/>
    </source>
</evidence>
<sequence length="85" mass="9435">MGSFAWLTAVSASVNSCPEGTRRRSLLEAASTGQTLLFTFPLHLRARPNDITGDIFPESSPNKRLSGNNNWYMSRILITFGVLFE</sequence>
<gene>
    <name evidence="1" type="ORF">SAMN05444359_12319</name>
</gene>
<dbReference type="Proteomes" id="UP000199021">
    <property type="component" value="Unassembled WGS sequence"/>
</dbReference>
<name>A0A1H9L6W2_9BACT</name>
<accession>A0A1H9L6W2</accession>
<proteinExistence type="predicted"/>
<keyword evidence="2" id="KW-1185">Reference proteome</keyword>
<evidence type="ECO:0000313" key="2">
    <source>
        <dbReference type="Proteomes" id="UP000199021"/>
    </source>
</evidence>